<dbReference type="CDD" id="cd09641">
    <property type="entry name" value="Cas3''_I"/>
    <property type="match status" value="1"/>
</dbReference>
<dbReference type="GO" id="GO:0004519">
    <property type="term" value="F:endonuclease activity"/>
    <property type="evidence" value="ECO:0007669"/>
    <property type="project" value="UniProtKB-KW"/>
</dbReference>
<dbReference type="SUPFAM" id="SSF109604">
    <property type="entry name" value="HD-domain/PDEase-like"/>
    <property type="match status" value="1"/>
</dbReference>
<dbReference type="SMART" id="SM00487">
    <property type="entry name" value="DEXDc"/>
    <property type="match status" value="1"/>
</dbReference>
<dbReference type="GO" id="GO:0016787">
    <property type="term" value="F:hydrolase activity"/>
    <property type="evidence" value="ECO:0007669"/>
    <property type="project" value="UniProtKB-KW"/>
</dbReference>
<keyword evidence="7 12" id="KW-0347">Helicase</keyword>
<organism evidence="12 13">
    <name type="scientific">Halomonas campaniensis</name>
    <dbReference type="NCBI Taxonomy" id="213554"/>
    <lineage>
        <taxon>Bacteria</taxon>
        <taxon>Pseudomonadati</taxon>
        <taxon>Pseudomonadota</taxon>
        <taxon>Gammaproteobacteria</taxon>
        <taxon>Oceanospirillales</taxon>
        <taxon>Halomonadaceae</taxon>
        <taxon>Halomonas</taxon>
    </lineage>
</organism>
<dbReference type="Gene3D" id="1.10.3210.30">
    <property type="match status" value="1"/>
</dbReference>
<dbReference type="InterPro" id="IPR006474">
    <property type="entry name" value="Helicase_Cas3_CRISPR-ass_core"/>
</dbReference>
<evidence type="ECO:0000256" key="3">
    <source>
        <dbReference type="ARBA" id="ARBA00022722"/>
    </source>
</evidence>
<sequence length="741" mass="82264">MFYAHSTSTTDKSDWQGLEDHLKSVGRLAAERAERFGAGPWGEAAGLLHDIGKYTIPFQRRLEGSPERVDHSTAGAHIALEQYPQVGHLLAYLIAGHHAGLANGRDIGERTPLKNRLEADLPPLDSVWQQEVALPDELLPPAHLQQRRDRAFFQYAFLTRMLFSCLVDADFVDTETFYSLHEKGITLARGGRPTLDVLRDALDQRLATFQADSDVNRLRGEILSHVRAQAELSPGRFSLTVPTGGGKTLASLAFALDHAITHGMDRVIYVIPFTSIVEQNAAVFRDALGEHGEAAVLEHHSAFDAGNQSDRNTIDKLRRDSENWDAPVVVTTAVQFFESLFAAKSSRCRKLHNIAGSVVILDEAQTIPLPLLRPSAAALDELALNYRTSVVLCTATQPALAETDDPERSFVGGLRDLRELAPEPDRLYRDLKRVTVRHIGTLDDEALRDELLATEQVLCIVNNRRHARALFESIADRPGAYHLTTSMCAVHRRRVLAEMRQVLKAGQPCRVISTSLIEAGVDVDFPRVLRAEAGLDSIAQAAGRCNREGRRSAADSDVAIFTSANEDWAPPPELKKFAQATVEVLRRHGDDPLSLAAVEAYFRLLYWQQGPQELDKHGLLKLVEDGRIEGLPFDTLEQKFRMIENNQRAVIIPFDDTARAALRELAYAEGVGSIARKLQPYTVQVPQQGFAALERVGAIAAVEPDKFGEQFMVLVNEDLYDEHMGLNWSDPTFRSGESNIW</sequence>
<gene>
    <name evidence="12" type="ORF">BDK63_000411</name>
</gene>
<dbReference type="EMBL" id="JACHZF010000003">
    <property type="protein sequence ID" value="MBB3329571.1"/>
    <property type="molecule type" value="Genomic_DNA"/>
</dbReference>
<feature type="domain" description="HD Cas3-type" evidence="11">
    <location>
        <begin position="11"/>
        <end position="172"/>
    </location>
</feature>
<dbReference type="RefSeq" id="WP_183329664.1">
    <property type="nucleotide sequence ID" value="NZ_JACHZF010000003.1"/>
</dbReference>
<dbReference type="AlphaFoldDB" id="A0A7W5PA54"/>
<keyword evidence="6 12" id="KW-0378">Hydrolase</keyword>
<evidence type="ECO:0000256" key="8">
    <source>
        <dbReference type="ARBA" id="ARBA00022840"/>
    </source>
</evidence>
<dbReference type="Gene3D" id="3.40.50.300">
    <property type="entry name" value="P-loop containing nucleotide triphosphate hydrolases"/>
    <property type="match status" value="2"/>
</dbReference>
<keyword evidence="8" id="KW-0067">ATP-binding</keyword>
<dbReference type="PROSITE" id="PS51192">
    <property type="entry name" value="HELICASE_ATP_BIND_1"/>
    <property type="match status" value="1"/>
</dbReference>
<dbReference type="Pfam" id="PF01966">
    <property type="entry name" value="HD"/>
    <property type="match status" value="1"/>
</dbReference>
<dbReference type="NCBIfam" id="TIGR01596">
    <property type="entry name" value="cas3_HD"/>
    <property type="match status" value="1"/>
</dbReference>
<comment type="caution">
    <text evidence="12">The sequence shown here is derived from an EMBL/GenBank/DDBJ whole genome shotgun (WGS) entry which is preliminary data.</text>
</comment>
<evidence type="ECO:0000256" key="7">
    <source>
        <dbReference type="ARBA" id="ARBA00022806"/>
    </source>
</evidence>
<feature type="domain" description="Helicase ATP-binding" evidence="10">
    <location>
        <begin position="228"/>
        <end position="398"/>
    </location>
</feature>
<dbReference type="InterPro" id="IPR006674">
    <property type="entry name" value="HD_domain"/>
</dbReference>
<proteinExistence type="inferred from homology"/>
<protein>
    <submittedName>
        <fullName evidence="12">CRISPR-associated endonuclease/helicase Cas3</fullName>
        <ecNumber evidence="12">3.1.-.-</ecNumber>
        <ecNumber evidence="12">3.6.4.-</ecNumber>
    </submittedName>
</protein>
<dbReference type="InterPro" id="IPR054712">
    <property type="entry name" value="Cas3-like_dom"/>
</dbReference>
<dbReference type="GO" id="GO:0003676">
    <property type="term" value="F:nucleic acid binding"/>
    <property type="evidence" value="ECO:0007669"/>
    <property type="project" value="InterPro"/>
</dbReference>
<evidence type="ECO:0000256" key="4">
    <source>
        <dbReference type="ARBA" id="ARBA00022723"/>
    </source>
</evidence>
<reference evidence="12 13" key="1">
    <citation type="submission" date="2020-08" db="EMBL/GenBank/DDBJ databases">
        <title>Genomic Encyclopedia of Archaeal and Bacterial Type Strains, Phase II (KMG-II): from individual species to whole genera.</title>
        <authorList>
            <person name="Goeker M."/>
        </authorList>
    </citation>
    <scope>NUCLEOTIDE SEQUENCE [LARGE SCALE GENOMIC DNA]</scope>
    <source>
        <strain evidence="12 13">5AG</strain>
    </source>
</reference>
<dbReference type="Pfam" id="PF00270">
    <property type="entry name" value="DEAD"/>
    <property type="match status" value="1"/>
</dbReference>
<evidence type="ECO:0000256" key="2">
    <source>
        <dbReference type="ARBA" id="ARBA00009046"/>
    </source>
</evidence>
<keyword evidence="13" id="KW-1185">Reference proteome</keyword>
<evidence type="ECO:0000313" key="13">
    <source>
        <dbReference type="Proteomes" id="UP000553442"/>
    </source>
</evidence>
<dbReference type="CDD" id="cd17930">
    <property type="entry name" value="DEXHc_cas3"/>
    <property type="match status" value="1"/>
</dbReference>
<dbReference type="Pfam" id="PF22590">
    <property type="entry name" value="Cas3-like_C_2"/>
    <property type="match status" value="1"/>
</dbReference>
<dbReference type="InterPro" id="IPR027417">
    <property type="entry name" value="P-loop_NTPase"/>
</dbReference>
<dbReference type="GO" id="GO:0046872">
    <property type="term" value="F:metal ion binding"/>
    <property type="evidence" value="ECO:0007669"/>
    <property type="project" value="UniProtKB-KW"/>
</dbReference>
<keyword evidence="5" id="KW-0547">Nucleotide-binding</keyword>
<dbReference type="EC" id="3.6.4.-" evidence="12"/>
<dbReference type="GO" id="GO:0051607">
    <property type="term" value="P:defense response to virus"/>
    <property type="evidence" value="ECO:0007669"/>
    <property type="project" value="UniProtKB-KW"/>
</dbReference>
<evidence type="ECO:0000259" key="11">
    <source>
        <dbReference type="PROSITE" id="PS51643"/>
    </source>
</evidence>
<evidence type="ECO:0000259" key="10">
    <source>
        <dbReference type="PROSITE" id="PS51192"/>
    </source>
</evidence>
<keyword evidence="4" id="KW-0479">Metal-binding</keyword>
<dbReference type="InterPro" id="IPR006483">
    <property type="entry name" value="CRISPR-assoc_Cas3_HD"/>
</dbReference>
<dbReference type="InterPro" id="IPR011545">
    <property type="entry name" value="DEAD/DEAH_box_helicase_dom"/>
</dbReference>
<comment type="similarity">
    <text evidence="1">In the N-terminal section; belongs to the CRISPR-associated nuclease Cas3-HD family.</text>
</comment>
<dbReference type="GO" id="GO:0004386">
    <property type="term" value="F:helicase activity"/>
    <property type="evidence" value="ECO:0007669"/>
    <property type="project" value="UniProtKB-KW"/>
</dbReference>
<dbReference type="InterPro" id="IPR038257">
    <property type="entry name" value="CRISPR-assoc_Cas3_HD_sf"/>
</dbReference>
<keyword evidence="9" id="KW-0051">Antiviral defense</keyword>
<evidence type="ECO:0000256" key="9">
    <source>
        <dbReference type="ARBA" id="ARBA00023118"/>
    </source>
</evidence>
<evidence type="ECO:0000256" key="6">
    <source>
        <dbReference type="ARBA" id="ARBA00022801"/>
    </source>
</evidence>
<keyword evidence="12" id="KW-0255">Endonuclease</keyword>
<dbReference type="NCBIfam" id="TIGR01587">
    <property type="entry name" value="cas3_core"/>
    <property type="match status" value="1"/>
</dbReference>
<dbReference type="PROSITE" id="PS51643">
    <property type="entry name" value="HD_CAS3"/>
    <property type="match status" value="1"/>
</dbReference>
<dbReference type="EC" id="3.1.-.-" evidence="12"/>
<keyword evidence="3" id="KW-0540">Nuclease</keyword>
<evidence type="ECO:0000313" key="12">
    <source>
        <dbReference type="EMBL" id="MBB3329571.1"/>
    </source>
</evidence>
<accession>A0A7W5PA54</accession>
<comment type="similarity">
    <text evidence="2">In the central section; belongs to the CRISPR-associated helicase Cas3 family.</text>
</comment>
<dbReference type="SUPFAM" id="SSF52540">
    <property type="entry name" value="P-loop containing nucleoside triphosphate hydrolases"/>
    <property type="match status" value="1"/>
</dbReference>
<name>A0A7W5PA54_9GAMM</name>
<evidence type="ECO:0000256" key="1">
    <source>
        <dbReference type="ARBA" id="ARBA00006847"/>
    </source>
</evidence>
<dbReference type="Proteomes" id="UP000553442">
    <property type="component" value="Unassembled WGS sequence"/>
</dbReference>
<evidence type="ECO:0000256" key="5">
    <source>
        <dbReference type="ARBA" id="ARBA00022741"/>
    </source>
</evidence>
<dbReference type="GO" id="GO:0005524">
    <property type="term" value="F:ATP binding"/>
    <property type="evidence" value="ECO:0007669"/>
    <property type="project" value="UniProtKB-KW"/>
</dbReference>
<dbReference type="InterPro" id="IPR014001">
    <property type="entry name" value="Helicase_ATP-bd"/>
</dbReference>